<feature type="signal peptide" evidence="1">
    <location>
        <begin position="1"/>
        <end position="20"/>
    </location>
</feature>
<accession>A0AA50CJL1</accession>
<dbReference type="AlphaFoldDB" id="A0AA50CJL1"/>
<evidence type="ECO:0000313" key="2">
    <source>
        <dbReference type="EMBL" id="WLR96283.1"/>
    </source>
</evidence>
<dbReference type="EMBL" id="CP132302">
    <property type="protein sequence ID" value="WLR96283.1"/>
    <property type="molecule type" value="Genomic_DNA"/>
</dbReference>
<dbReference type="Proteomes" id="UP001234585">
    <property type="component" value="Chromosome"/>
</dbReference>
<evidence type="ECO:0000313" key="3">
    <source>
        <dbReference type="Proteomes" id="UP001234585"/>
    </source>
</evidence>
<name>A0AA50CJL1_9HYPH</name>
<reference evidence="2 3" key="1">
    <citation type="submission" date="2023-08" db="EMBL/GenBank/DDBJ databases">
        <title>Pathogen: clinical or host-associated sample.</title>
        <authorList>
            <person name="Hergert J."/>
            <person name="Casey R."/>
            <person name="Wagner J."/>
            <person name="Young E.L."/>
            <person name="Oakeson K.F."/>
        </authorList>
    </citation>
    <scope>NUCLEOTIDE SEQUENCE [LARGE SCALE GENOMIC DNA]</scope>
    <source>
        <strain evidence="2 3">1760953</strain>
    </source>
</reference>
<feature type="chain" id="PRO_5041216250" evidence="1">
    <location>
        <begin position="21"/>
        <end position="90"/>
    </location>
</feature>
<gene>
    <name evidence="2" type="ORF">Q9313_11155</name>
</gene>
<proteinExistence type="predicted"/>
<protein>
    <submittedName>
        <fullName evidence="2">Uncharacterized protein</fullName>
    </submittedName>
</protein>
<evidence type="ECO:0000256" key="1">
    <source>
        <dbReference type="SAM" id="SignalP"/>
    </source>
</evidence>
<keyword evidence="3" id="KW-1185">Reference proteome</keyword>
<sequence>MRYVRLAVLAATLCHAPAMAADERPVHDPAIEAAAIAILQKKLPDIRKSHDIGEEPVIVRREPPQATLQGISALIDLDSARAFPGRIIWL</sequence>
<keyword evidence="1" id="KW-0732">Signal</keyword>
<dbReference type="RefSeq" id="WP_134648908.1">
    <property type="nucleotide sequence ID" value="NZ_CP132302.1"/>
</dbReference>
<organism evidence="2 3">
    <name type="scientific">Shinella sumterensis</name>
    <dbReference type="NCBI Taxonomy" id="1967501"/>
    <lineage>
        <taxon>Bacteria</taxon>
        <taxon>Pseudomonadati</taxon>
        <taxon>Pseudomonadota</taxon>
        <taxon>Alphaproteobacteria</taxon>
        <taxon>Hyphomicrobiales</taxon>
        <taxon>Rhizobiaceae</taxon>
        <taxon>Shinella</taxon>
    </lineage>
</organism>